<dbReference type="Pfam" id="PF02518">
    <property type="entry name" value="HATPase_c"/>
    <property type="match status" value="1"/>
</dbReference>
<evidence type="ECO:0000256" key="5">
    <source>
        <dbReference type="ARBA" id="ARBA00022553"/>
    </source>
</evidence>
<evidence type="ECO:0000313" key="13">
    <source>
        <dbReference type="Proteomes" id="UP000670947"/>
    </source>
</evidence>
<keyword evidence="10" id="KW-0812">Transmembrane</keyword>
<dbReference type="Gene3D" id="6.10.340.10">
    <property type="match status" value="1"/>
</dbReference>
<dbReference type="RefSeq" id="WP_208849417.1">
    <property type="nucleotide sequence ID" value="NZ_JAGGDJ010000021.1"/>
</dbReference>
<dbReference type="SUPFAM" id="SSF55874">
    <property type="entry name" value="ATPase domain of HSP90 chaperone/DNA topoisomerase II/histidine kinase"/>
    <property type="match status" value="1"/>
</dbReference>
<proteinExistence type="predicted"/>
<dbReference type="InterPro" id="IPR004358">
    <property type="entry name" value="Sig_transdc_His_kin-like_C"/>
</dbReference>
<dbReference type="SMART" id="SM00387">
    <property type="entry name" value="HATPase_c"/>
    <property type="match status" value="1"/>
</dbReference>
<comment type="subcellular location">
    <subcellularLocation>
        <location evidence="2">Cell membrane</location>
        <topology evidence="2">Multi-pass membrane protein</topology>
    </subcellularLocation>
</comment>
<keyword evidence="10" id="KW-1133">Transmembrane helix</keyword>
<dbReference type="InterPro" id="IPR003594">
    <property type="entry name" value="HATPase_dom"/>
</dbReference>
<gene>
    <name evidence="12" type="ORF">I8J29_20825</name>
</gene>
<dbReference type="InterPro" id="IPR050640">
    <property type="entry name" value="Bact_2-comp_sensor_kinase"/>
</dbReference>
<accession>A0ABS3WEX9</accession>
<evidence type="ECO:0000313" key="12">
    <source>
        <dbReference type="EMBL" id="MBO7746665.1"/>
    </source>
</evidence>
<dbReference type="Pfam" id="PF06580">
    <property type="entry name" value="His_kinase"/>
    <property type="match status" value="1"/>
</dbReference>
<evidence type="ECO:0000256" key="10">
    <source>
        <dbReference type="SAM" id="Phobius"/>
    </source>
</evidence>
<dbReference type="InterPro" id="IPR003660">
    <property type="entry name" value="HAMP_dom"/>
</dbReference>
<protein>
    <recommendedName>
        <fullName evidence="3">histidine kinase</fullName>
        <ecNumber evidence="3">2.7.13.3</ecNumber>
    </recommendedName>
</protein>
<evidence type="ECO:0000256" key="2">
    <source>
        <dbReference type="ARBA" id="ARBA00004651"/>
    </source>
</evidence>
<keyword evidence="9 10" id="KW-0472">Membrane</keyword>
<dbReference type="InterPro" id="IPR010559">
    <property type="entry name" value="Sig_transdc_His_kin_internal"/>
</dbReference>
<evidence type="ECO:0000256" key="4">
    <source>
        <dbReference type="ARBA" id="ARBA00022475"/>
    </source>
</evidence>
<keyword evidence="6" id="KW-0808">Transferase</keyword>
<dbReference type="PROSITE" id="PS50885">
    <property type="entry name" value="HAMP"/>
    <property type="match status" value="1"/>
</dbReference>
<evidence type="ECO:0000256" key="3">
    <source>
        <dbReference type="ARBA" id="ARBA00012438"/>
    </source>
</evidence>
<dbReference type="EMBL" id="JAGGDJ010000021">
    <property type="protein sequence ID" value="MBO7746665.1"/>
    <property type="molecule type" value="Genomic_DNA"/>
</dbReference>
<organism evidence="12 13">
    <name type="scientific">Paenibacillus artemisiicola</name>
    <dbReference type="NCBI Taxonomy" id="1172618"/>
    <lineage>
        <taxon>Bacteria</taxon>
        <taxon>Bacillati</taxon>
        <taxon>Bacillota</taxon>
        <taxon>Bacilli</taxon>
        <taxon>Bacillales</taxon>
        <taxon>Paenibacillaceae</taxon>
        <taxon>Paenibacillus</taxon>
    </lineage>
</organism>
<dbReference type="PRINTS" id="PR00344">
    <property type="entry name" value="BCTRLSENSOR"/>
</dbReference>
<keyword evidence="7 12" id="KW-0418">Kinase</keyword>
<evidence type="ECO:0000256" key="1">
    <source>
        <dbReference type="ARBA" id="ARBA00000085"/>
    </source>
</evidence>
<evidence type="ECO:0000256" key="8">
    <source>
        <dbReference type="ARBA" id="ARBA00023012"/>
    </source>
</evidence>
<dbReference type="Gene3D" id="3.30.565.10">
    <property type="entry name" value="Histidine kinase-like ATPase, C-terminal domain"/>
    <property type="match status" value="1"/>
</dbReference>
<keyword evidence="5" id="KW-0597">Phosphoprotein</keyword>
<evidence type="ECO:0000256" key="9">
    <source>
        <dbReference type="ARBA" id="ARBA00023136"/>
    </source>
</evidence>
<sequence>MNVLRKLPIRGQMYMIALLTMAVFVAILLFNYNRSASFIAKNNEVYTNDIFGQMEQTILSNYDVVKWLTYNIAYNKSIQDYLLDEDMLSKVQRYPTIKNLFLNLSTVKPGISDFVVVGKNGDWFSLQGSSASEFGDFMPKKADSYFSKVQECKSPVGASSYCFAVGTNIFSSDLKRQYTNVIGRIILIIDASTLTGGYDLKSLQPGTGLYLLDRTGRIFMSNDRGMIGKPFEVPPMTGNSGVVRLNGELTHIQVDELPQIGGRIVRVIPDDVFFRDIRKLQRQSLLALAAGILLLAVPFLLILNNMIFPMRKLYQYLRISDSGDLNKRINLRGSAEAAVIGNRYNQMLSSVQHLTRQLVESNERLYRTEIEKKQAEFDFLKSQVNPHFLYNTLDAIRGIAAEREVPEIRDMTRSLSRIFRYSIKGHDIVPLGEELRIVEAFMNIQTIRFSHRFRFDCAVPDALRAIRVPKMILQPIVENAVYHGLEPQYEPGALTLTASVEGGASGASGDAADAGSEAGFRGSGEGGVLVLTVRDDGVGMDEARLAAVRERLADGGRAAEPDGSHGIGLSNVHHRLQFLYGSDYGLAIGGRPRAGTEVTLRIPIRKEGGDSHV</sequence>
<keyword evidence="8" id="KW-0902">Two-component regulatory system</keyword>
<dbReference type="EC" id="2.7.13.3" evidence="3"/>
<feature type="domain" description="HAMP" evidence="11">
    <location>
        <begin position="304"/>
        <end position="356"/>
    </location>
</feature>
<comment type="caution">
    <text evidence="12">The sequence shown here is derived from an EMBL/GenBank/DDBJ whole genome shotgun (WGS) entry which is preliminary data.</text>
</comment>
<dbReference type="InterPro" id="IPR036890">
    <property type="entry name" value="HATPase_C_sf"/>
</dbReference>
<feature type="transmembrane region" description="Helical" evidence="10">
    <location>
        <begin position="12"/>
        <end position="32"/>
    </location>
</feature>
<evidence type="ECO:0000256" key="6">
    <source>
        <dbReference type="ARBA" id="ARBA00022679"/>
    </source>
</evidence>
<comment type="catalytic activity">
    <reaction evidence="1">
        <text>ATP + protein L-histidine = ADP + protein N-phospho-L-histidine.</text>
        <dbReference type="EC" id="2.7.13.3"/>
    </reaction>
</comment>
<feature type="transmembrane region" description="Helical" evidence="10">
    <location>
        <begin position="285"/>
        <end position="308"/>
    </location>
</feature>
<dbReference type="PANTHER" id="PTHR34220">
    <property type="entry name" value="SENSOR HISTIDINE KINASE YPDA"/>
    <property type="match status" value="1"/>
</dbReference>
<keyword evidence="13" id="KW-1185">Reference proteome</keyword>
<evidence type="ECO:0000259" key="11">
    <source>
        <dbReference type="PROSITE" id="PS50885"/>
    </source>
</evidence>
<dbReference type="PANTHER" id="PTHR34220:SF7">
    <property type="entry name" value="SENSOR HISTIDINE KINASE YPDA"/>
    <property type="match status" value="1"/>
</dbReference>
<keyword evidence="4" id="KW-1003">Cell membrane</keyword>
<name>A0ABS3WEX9_9BACL</name>
<reference evidence="12 13" key="1">
    <citation type="submission" date="2021-03" db="EMBL/GenBank/DDBJ databases">
        <title>Paenibacillus artemisicola MWE-103 whole genome sequence.</title>
        <authorList>
            <person name="Ham Y.J."/>
        </authorList>
    </citation>
    <scope>NUCLEOTIDE SEQUENCE [LARGE SCALE GENOMIC DNA]</scope>
    <source>
        <strain evidence="12 13">MWE-103</strain>
    </source>
</reference>
<evidence type="ECO:0000256" key="7">
    <source>
        <dbReference type="ARBA" id="ARBA00022777"/>
    </source>
</evidence>
<dbReference type="Proteomes" id="UP000670947">
    <property type="component" value="Unassembled WGS sequence"/>
</dbReference>
<dbReference type="GO" id="GO:0016301">
    <property type="term" value="F:kinase activity"/>
    <property type="evidence" value="ECO:0007669"/>
    <property type="project" value="UniProtKB-KW"/>
</dbReference>